<keyword evidence="2" id="KW-1185">Reference proteome</keyword>
<organism evidence="1 2">
    <name type="scientific">Vibrio ziniensis</name>
    <dbReference type="NCBI Taxonomy" id="2711221"/>
    <lineage>
        <taxon>Bacteria</taxon>
        <taxon>Pseudomonadati</taxon>
        <taxon>Pseudomonadota</taxon>
        <taxon>Gammaproteobacteria</taxon>
        <taxon>Vibrionales</taxon>
        <taxon>Vibrionaceae</taxon>
        <taxon>Vibrio</taxon>
    </lineage>
</organism>
<evidence type="ECO:0000313" key="1">
    <source>
        <dbReference type="EMBL" id="QIH40670.1"/>
    </source>
</evidence>
<dbReference type="Pfam" id="PF11104">
    <property type="entry name" value="PilM_2"/>
    <property type="match status" value="2"/>
</dbReference>
<dbReference type="Proteomes" id="UP000503003">
    <property type="component" value="Chromosome 1"/>
</dbReference>
<dbReference type="NCBIfam" id="TIGR01175">
    <property type="entry name" value="pilM"/>
    <property type="match status" value="1"/>
</dbReference>
<accession>A0A6G7CF23</accession>
<dbReference type="EMBL" id="CP049331">
    <property type="protein sequence ID" value="QIH40670.1"/>
    <property type="molecule type" value="Genomic_DNA"/>
</dbReference>
<evidence type="ECO:0000313" key="2">
    <source>
        <dbReference type="Proteomes" id="UP000503003"/>
    </source>
</evidence>
<dbReference type="InterPro" id="IPR005883">
    <property type="entry name" value="PilM"/>
</dbReference>
<dbReference type="AlphaFoldDB" id="A0A6G7CF23"/>
<dbReference type="InterPro" id="IPR050696">
    <property type="entry name" value="FtsA/MreB"/>
</dbReference>
<dbReference type="Gene3D" id="3.30.420.40">
    <property type="match status" value="1"/>
</dbReference>
<proteinExistence type="predicted"/>
<protein>
    <submittedName>
        <fullName evidence="1">Type IV pilus assembly protein PilM</fullName>
    </submittedName>
</protein>
<dbReference type="PANTHER" id="PTHR32432:SF3">
    <property type="entry name" value="ETHANOLAMINE UTILIZATION PROTEIN EUTJ"/>
    <property type="match status" value="1"/>
</dbReference>
<dbReference type="KEGG" id="vzi:G5S32_01175"/>
<reference evidence="1 2" key="1">
    <citation type="submission" date="2020-02" db="EMBL/GenBank/DDBJ databases">
        <title>A complete genome of a marine bacterium Vibrio sp. ZWAL4003 isolated from the mangrove sediment with the ability to degrade polysaccharides.</title>
        <authorList>
            <person name="Wu J."/>
            <person name="Qu W."/>
            <person name="Zeng R."/>
        </authorList>
    </citation>
    <scope>NUCLEOTIDE SEQUENCE [LARGE SCALE GENOMIC DNA]</scope>
    <source>
        <strain evidence="1 2">ZWAL4003</strain>
    </source>
</reference>
<dbReference type="PANTHER" id="PTHR32432">
    <property type="entry name" value="CELL DIVISION PROTEIN FTSA-RELATED"/>
    <property type="match status" value="1"/>
</dbReference>
<sequence>MVQSFVIGVDIGHHSIKAVVIKPSANKYTLFGYKEIRVTDDIFADNHVLVYQKIVKKLKELKKGLPLFSRKVVIAIPDNTVISKILQIDSDVELNEREFAIYQAFSYQSPFPMADVSLDFIPEPNRLNIETATTKSNLVAYQVYATKRDVVESRTFALEKAGFEPILAEVQTHALVQLWQLCSQTFARTDFLLLDVGHTQTTLCFDFANKPPFYKQIAEGTSYILAESNRGQSDVTKDKSFELVEKIAKQIHLFISVNGTTTLSGIWLTGGGANLEVIQTALIEKVDLICGVLDPFSLFNDKSKGCHLSGLTPSAFATAAGLALRGINWLEVEHVI</sequence>
<dbReference type="RefSeq" id="WP_165310108.1">
    <property type="nucleotide sequence ID" value="NZ_CP049331.1"/>
</dbReference>
<dbReference type="PIRSF" id="PIRSF019169">
    <property type="entry name" value="PilM"/>
    <property type="match status" value="1"/>
</dbReference>
<gene>
    <name evidence="1" type="primary">pilM</name>
    <name evidence="1" type="ORF">G5S32_01175</name>
</gene>
<name>A0A6G7CF23_9VIBR</name>